<name>A0A3N4J966_9PEZI</name>
<evidence type="ECO:0000313" key="3">
    <source>
        <dbReference type="Proteomes" id="UP000276215"/>
    </source>
</evidence>
<evidence type="ECO:0000313" key="2">
    <source>
        <dbReference type="EMBL" id="RPA94829.1"/>
    </source>
</evidence>
<evidence type="ECO:0008006" key="4">
    <source>
        <dbReference type="Google" id="ProtNLM"/>
    </source>
</evidence>
<reference evidence="2 3" key="1">
    <citation type="journal article" date="2018" name="Nat. Ecol. Evol.">
        <title>Pezizomycetes genomes reveal the molecular basis of ectomycorrhizal truffle lifestyle.</title>
        <authorList>
            <person name="Murat C."/>
            <person name="Payen T."/>
            <person name="Noel B."/>
            <person name="Kuo A."/>
            <person name="Morin E."/>
            <person name="Chen J."/>
            <person name="Kohler A."/>
            <person name="Krizsan K."/>
            <person name="Balestrini R."/>
            <person name="Da Silva C."/>
            <person name="Montanini B."/>
            <person name="Hainaut M."/>
            <person name="Levati E."/>
            <person name="Barry K.W."/>
            <person name="Belfiori B."/>
            <person name="Cichocki N."/>
            <person name="Clum A."/>
            <person name="Dockter R.B."/>
            <person name="Fauchery L."/>
            <person name="Guy J."/>
            <person name="Iotti M."/>
            <person name="Le Tacon F."/>
            <person name="Lindquist E.A."/>
            <person name="Lipzen A."/>
            <person name="Malagnac F."/>
            <person name="Mello A."/>
            <person name="Molinier V."/>
            <person name="Miyauchi S."/>
            <person name="Poulain J."/>
            <person name="Riccioni C."/>
            <person name="Rubini A."/>
            <person name="Sitrit Y."/>
            <person name="Splivallo R."/>
            <person name="Traeger S."/>
            <person name="Wang M."/>
            <person name="Zifcakova L."/>
            <person name="Wipf D."/>
            <person name="Zambonelli A."/>
            <person name="Paolocci F."/>
            <person name="Nowrousian M."/>
            <person name="Ottonello S."/>
            <person name="Baldrian P."/>
            <person name="Spatafora J.W."/>
            <person name="Henrissat B."/>
            <person name="Nagy L.G."/>
            <person name="Aury J.M."/>
            <person name="Wincker P."/>
            <person name="Grigoriev I.V."/>
            <person name="Bonfante P."/>
            <person name="Martin F.M."/>
        </authorList>
    </citation>
    <scope>NUCLEOTIDE SEQUENCE [LARGE SCALE GENOMIC DNA]</scope>
    <source>
        <strain evidence="2 3">120613-1</strain>
    </source>
</reference>
<dbReference type="Proteomes" id="UP000276215">
    <property type="component" value="Unassembled WGS sequence"/>
</dbReference>
<dbReference type="EMBL" id="ML120433">
    <property type="protein sequence ID" value="RPA94829.1"/>
    <property type="molecule type" value="Genomic_DNA"/>
</dbReference>
<proteinExistence type="predicted"/>
<accession>A0A3N4J966</accession>
<feature type="transmembrane region" description="Helical" evidence="1">
    <location>
        <begin position="49"/>
        <end position="66"/>
    </location>
</feature>
<keyword evidence="1" id="KW-0812">Transmembrane</keyword>
<keyword evidence="3" id="KW-1185">Reference proteome</keyword>
<keyword evidence="1" id="KW-0472">Membrane</keyword>
<feature type="transmembrane region" description="Helical" evidence="1">
    <location>
        <begin position="72"/>
        <end position="94"/>
    </location>
</feature>
<gene>
    <name evidence="2" type="ORF">L873DRAFT_1398260</name>
</gene>
<sequence length="95" mass="11501">MEGWKGKVWQDGLDRILVRFFFSFFLFLSFFFVHVLLFCYVLRAEHFEFLFILPIPNLYCLLFFFSNSFLLFSFFLHSILSTFFALLVSPYLTYA</sequence>
<dbReference type="AlphaFoldDB" id="A0A3N4J966"/>
<keyword evidence="1" id="KW-1133">Transmembrane helix</keyword>
<protein>
    <recommendedName>
        <fullName evidence="4">Transmembrane protein</fullName>
    </recommendedName>
</protein>
<evidence type="ECO:0000256" key="1">
    <source>
        <dbReference type="SAM" id="Phobius"/>
    </source>
</evidence>
<feature type="transmembrane region" description="Helical" evidence="1">
    <location>
        <begin position="20"/>
        <end position="42"/>
    </location>
</feature>
<organism evidence="2 3">
    <name type="scientific">Choiromyces venosus 120613-1</name>
    <dbReference type="NCBI Taxonomy" id="1336337"/>
    <lineage>
        <taxon>Eukaryota</taxon>
        <taxon>Fungi</taxon>
        <taxon>Dikarya</taxon>
        <taxon>Ascomycota</taxon>
        <taxon>Pezizomycotina</taxon>
        <taxon>Pezizomycetes</taxon>
        <taxon>Pezizales</taxon>
        <taxon>Tuberaceae</taxon>
        <taxon>Choiromyces</taxon>
    </lineage>
</organism>